<accession>A0ABP9CS07</accession>
<dbReference type="InterPro" id="IPR047817">
    <property type="entry name" value="ABC2_TM_bact-type"/>
</dbReference>
<evidence type="ECO:0000256" key="6">
    <source>
        <dbReference type="RuleBase" id="RU361157"/>
    </source>
</evidence>
<evidence type="ECO:0000256" key="2">
    <source>
        <dbReference type="ARBA" id="ARBA00022692"/>
    </source>
</evidence>
<evidence type="ECO:0000256" key="5">
    <source>
        <dbReference type="ARBA" id="ARBA00023251"/>
    </source>
</evidence>
<evidence type="ECO:0000256" key="1">
    <source>
        <dbReference type="ARBA" id="ARBA00004141"/>
    </source>
</evidence>
<feature type="transmembrane region" description="Helical" evidence="6">
    <location>
        <begin position="37"/>
        <end position="60"/>
    </location>
</feature>
<evidence type="ECO:0000256" key="3">
    <source>
        <dbReference type="ARBA" id="ARBA00022989"/>
    </source>
</evidence>
<keyword evidence="5" id="KW-0046">Antibiotic resistance</keyword>
<dbReference type="RefSeq" id="WP_200174109.1">
    <property type="nucleotide sequence ID" value="NZ_BAABKQ010000001.1"/>
</dbReference>
<dbReference type="InterPro" id="IPR051784">
    <property type="entry name" value="Nod_factor_ABC_transporter"/>
</dbReference>
<dbReference type="Proteomes" id="UP001500839">
    <property type="component" value="Unassembled WGS sequence"/>
</dbReference>
<keyword evidence="6" id="KW-0813">Transport</keyword>
<dbReference type="InterPro" id="IPR013525">
    <property type="entry name" value="ABC2_TM"/>
</dbReference>
<feature type="transmembrane region" description="Helical" evidence="6">
    <location>
        <begin position="181"/>
        <end position="201"/>
    </location>
</feature>
<keyword evidence="4 6" id="KW-0472">Membrane</keyword>
<comment type="subcellular location">
    <subcellularLocation>
        <location evidence="6">Cell membrane</location>
        <topology evidence="6">Multi-pass membrane protein</topology>
    </subcellularLocation>
    <subcellularLocation>
        <location evidence="1">Membrane</location>
        <topology evidence="1">Multi-pass membrane protein</topology>
    </subcellularLocation>
</comment>
<dbReference type="InterPro" id="IPR000412">
    <property type="entry name" value="ABC_2_transport"/>
</dbReference>
<dbReference type="EMBL" id="BAABKQ010000001">
    <property type="protein sequence ID" value="GAA4817569.1"/>
    <property type="molecule type" value="Genomic_DNA"/>
</dbReference>
<feature type="domain" description="ABC transmembrane type-2" evidence="7">
    <location>
        <begin position="36"/>
        <end position="274"/>
    </location>
</feature>
<dbReference type="Pfam" id="PF01061">
    <property type="entry name" value="ABC2_membrane"/>
    <property type="match status" value="1"/>
</dbReference>
<organism evidence="8 9">
    <name type="scientific">Tomitella cavernea</name>
    <dbReference type="NCBI Taxonomy" id="1387982"/>
    <lineage>
        <taxon>Bacteria</taxon>
        <taxon>Bacillati</taxon>
        <taxon>Actinomycetota</taxon>
        <taxon>Actinomycetes</taxon>
        <taxon>Mycobacteriales</taxon>
        <taxon>Tomitella</taxon>
    </lineage>
</organism>
<dbReference type="PIRSF" id="PIRSF006648">
    <property type="entry name" value="DrrB"/>
    <property type="match status" value="1"/>
</dbReference>
<evidence type="ECO:0000256" key="4">
    <source>
        <dbReference type="ARBA" id="ARBA00023136"/>
    </source>
</evidence>
<keyword evidence="9" id="KW-1185">Reference proteome</keyword>
<keyword evidence="2 6" id="KW-0812">Transmembrane</keyword>
<dbReference type="PANTHER" id="PTHR43229">
    <property type="entry name" value="NODULATION PROTEIN J"/>
    <property type="match status" value="1"/>
</dbReference>
<dbReference type="PRINTS" id="PR00164">
    <property type="entry name" value="ABC2TRNSPORT"/>
</dbReference>
<evidence type="ECO:0000313" key="9">
    <source>
        <dbReference type="Proteomes" id="UP001500839"/>
    </source>
</evidence>
<reference evidence="9" key="1">
    <citation type="journal article" date="2019" name="Int. J. Syst. Evol. Microbiol.">
        <title>The Global Catalogue of Microorganisms (GCM) 10K type strain sequencing project: providing services to taxonomists for standard genome sequencing and annotation.</title>
        <authorList>
            <consortium name="The Broad Institute Genomics Platform"/>
            <consortium name="The Broad Institute Genome Sequencing Center for Infectious Disease"/>
            <person name="Wu L."/>
            <person name="Ma J."/>
        </authorList>
    </citation>
    <scope>NUCLEOTIDE SEQUENCE [LARGE SCALE GENOMIC DNA]</scope>
    <source>
        <strain evidence="9">JCM 18542</strain>
    </source>
</reference>
<feature type="transmembrane region" description="Helical" evidence="6">
    <location>
        <begin position="152"/>
        <end position="174"/>
    </location>
</feature>
<comment type="similarity">
    <text evidence="6">Belongs to the ABC-2 integral membrane protein family.</text>
</comment>
<dbReference type="PANTHER" id="PTHR43229:SF2">
    <property type="entry name" value="NODULATION PROTEIN J"/>
    <property type="match status" value="1"/>
</dbReference>
<sequence>MTTTSLTAPHRGPSRVLTDSIVIAKRNLIKIIRVPEVLVFVLISPIMFVLLFAYVFGGAIDPGGGVNYREFLIGGIFAQTVVFGATFTGAGLAEDMQKGIIDRFRSLPMSRSAVLIGRTVSDIAYNLLSIAIMAVTGLLVGWRMRGSVLDAVAGFLLLLVFSYAFSWIMAYVGLLVPSVEVINNASFVVIMPLTFVSNAFVPLESFPTVLQYFVEWNPVSAVTQAVREFFGNTNPAIPVSDAWSMQHPTAYTLCWVVLILVIFMPLSIGRYKRAVK</sequence>
<protein>
    <recommendedName>
        <fullName evidence="6">Transport permease protein</fullName>
    </recommendedName>
</protein>
<evidence type="ECO:0000313" key="8">
    <source>
        <dbReference type="EMBL" id="GAA4817569.1"/>
    </source>
</evidence>
<feature type="transmembrane region" description="Helical" evidence="6">
    <location>
        <begin position="250"/>
        <end position="268"/>
    </location>
</feature>
<keyword evidence="3 6" id="KW-1133">Transmembrane helix</keyword>
<feature type="transmembrane region" description="Helical" evidence="6">
    <location>
        <begin position="114"/>
        <end position="140"/>
    </location>
</feature>
<keyword evidence="6" id="KW-1003">Cell membrane</keyword>
<evidence type="ECO:0000259" key="7">
    <source>
        <dbReference type="PROSITE" id="PS51012"/>
    </source>
</evidence>
<dbReference type="PROSITE" id="PS51012">
    <property type="entry name" value="ABC_TM2"/>
    <property type="match status" value="1"/>
</dbReference>
<proteinExistence type="inferred from homology"/>
<gene>
    <name evidence="8" type="ORF">GCM10023353_25410</name>
</gene>
<feature type="transmembrane region" description="Helical" evidence="6">
    <location>
        <begin position="72"/>
        <end position="93"/>
    </location>
</feature>
<name>A0ABP9CS07_9ACTN</name>
<comment type="caution">
    <text evidence="8">The sequence shown here is derived from an EMBL/GenBank/DDBJ whole genome shotgun (WGS) entry which is preliminary data.</text>
</comment>